<dbReference type="AlphaFoldDB" id="A0AA36JR99"/>
<dbReference type="EMBL" id="CAUJNA010003847">
    <property type="protein sequence ID" value="CAJ1410935.1"/>
    <property type="molecule type" value="Genomic_DNA"/>
</dbReference>
<protein>
    <submittedName>
        <fullName evidence="2">Uncharacterized protein</fullName>
    </submittedName>
</protein>
<dbReference type="Proteomes" id="UP001178507">
    <property type="component" value="Unassembled WGS sequence"/>
</dbReference>
<feature type="compositionally biased region" description="Basic and acidic residues" evidence="1">
    <location>
        <begin position="112"/>
        <end position="122"/>
    </location>
</feature>
<accession>A0AA36JR99</accession>
<comment type="caution">
    <text evidence="2">The sequence shown here is derived from an EMBL/GenBank/DDBJ whole genome shotgun (WGS) entry which is preliminary data.</text>
</comment>
<feature type="region of interest" description="Disordered" evidence="1">
    <location>
        <begin position="1"/>
        <end position="74"/>
    </location>
</feature>
<reference evidence="2" key="1">
    <citation type="submission" date="2023-08" db="EMBL/GenBank/DDBJ databases">
        <authorList>
            <person name="Chen Y."/>
            <person name="Shah S."/>
            <person name="Dougan E. K."/>
            <person name="Thang M."/>
            <person name="Chan C."/>
        </authorList>
    </citation>
    <scope>NUCLEOTIDE SEQUENCE</scope>
</reference>
<evidence type="ECO:0000256" key="1">
    <source>
        <dbReference type="SAM" id="MobiDB-lite"/>
    </source>
</evidence>
<evidence type="ECO:0000313" key="2">
    <source>
        <dbReference type="EMBL" id="CAJ1410935.1"/>
    </source>
</evidence>
<sequence length="163" mass="17956">MGCAVVKARKPQRGHGLSWKPIPPGMQRFRQAPGIHSPPNSKDIPQALPSRQATPRHSWQGPDQGLGPAAAPDRSCHERHVEVLEKFMHLVQTVPDDLERLVAKRRSRIKPVEADTSRKAADHWASPLRGPRCHTTGPRAGEMFVCDGLMAFPPKSRLLGPAP</sequence>
<organism evidence="2 3">
    <name type="scientific">Effrenium voratum</name>
    <dbReference type="NCBI Taxonomy" id="2562239"/>
    <lineage>
        <taxon>Eukaryota</taxon>
        <taxon>Sar</taxon>
        <taxon>Alveolata</taxon>
        <taxon>Dinophyceae</taxon>
        <taxon>Suessiales</taxon>
        <taxon>Symbiodiniaceae</taxon>
        <taxon>Effrenium</taxon>
    </lineage>
</organism>
<proteinExistence type="predicted"/>
<feature type="region of interest" description="Disordered" evidence="1">
    <location>
        <begin position="112"/>
        <end position="137"/>
    </location>
</feature>
<gene>
    <name evidence="2" type="ORF">EVOR1521_LOCUS31650</name>
</gene>
<name>A0AA36JR99_9DINO</name>
<keyword evidence="3" id="KW-1185">Reference proteome</keyword>
<evidence type="ECO:0000313" key="3">
    <source>
        <dbReference type="Proteomes" id="UP001178507"/>
    </source>
</evidence>